<dbReference type="InterPro" id="IPR023562">
    <property type="entry name" value="ClpP/TepA"/>
</dbReference>
<comment type="function">
    <text evidence="9">Cleaves peptides in various proteins in a process that requires ATP hydrolysis. Has a chymotrypsin-like activity. Plays a major role in the degradation of misfolded proteins.</text>
</comment>
<dbReference type="PROSITE" id="PS00382">
    <property type="entry name" value="CLP_PROTEASE_HIS"/>
    <property type="match status" value="1"/>
</dbReference>
<evidence type="ECO:0000256" key="7">
    <source>
        <dbReference type="PROSITE-ProRule" id="PRU10086"/>
    </source>
</evidence>
<keyword evidence="2" id="KW-0963">Cytoplasm</keyword>
<name>A0ABX2YB77_9BACT</name>
<comment type="similarity">
    <text evidence="1 10">Belongs to the peptidase S14 family.</text>
</comment>
<dbReference type="PRINTS" id="PR00127">
    <property type="entry name" value="CLPPROTEASEP"/>
</dbReference>
<gene>
    <name evidence="12" type="primary">clpP_1</name>
    <name evidence="12" type="ORF">AAX28_01640</name>
</gene>
<evidence type="ECO:0000256" key="1">
    <source>
        <dbReference type="ARBA" id="ARBA00007039"/>
    </source>
</evidence>
<dbReference type="PANTHER" id="PTHR10381">
    <property type="entry name" value="ATP-DEPENDENT CLP PROTEASE PROTEOLYTIC SUBUNIT"/>
    <property type="match status" value="1"/>
</dbReference>
<evidence type="ECO:0000256" key="3">
    <source>
        <dbReference type="ARBA" id="ARBA00022670"/>
    </source>
</evidence>
<dbReference type="InterPro" id="IPR029045">
    <property type="entry name" value="ClpP/crotonase-like_dom_sf"/>
</dbReference>
<dbReference type="PROSITE" id="PS00381">
    <property type="entry name" value="CLP_PROTEASE_SER"/>
    <property type="match status" value="1"/>
</dbReference>
<reference evidence="12 13" key="1">
    <citation type="submission" date="2015-05" db="EMBL/GenBank/DDBJ databases">
        <authorList>
            <person name="Rovetto F."/>
            <person name="Cocolin L."/>
            <person name="Illeghems K."/>
            <person name="Van Nieuwerburgh F."/>
            <person name="Houf K."/>
        </authorList>
    </citation>
    <scope>NUCLEOTIDE SEQUENCE [LARGE SCALE GENOMIC DNA]</scope>
    <source>
        <strain evidence="12 13">117434</strain>
    </source>
</reference>
<dbReference type="RefSeq" id="WP_066179456.1">
    <property type="nucleotide sequence ID" value="NZ_LDIR01000003.1"/>
</dbReference>
<evidence type="ECO:0000256" key="11">
    <source>
        <dbReference type="SAM" id="Phobius"/>
    </source>
</evidence>
<evidence type="ECO:0000313" key="12">
    <source>
        <dbReference type="EMBL" id="OCL90821.1"/>
    </source>
</evidence>
<dbReference type="GO" id="GO:0006508">
    <property type="term" value="P:proteolysis"/>
    <property type="evidence" value="ECO:0007669"/>
    <property type="project" value="UniProtKB-KW"/>
</dbReference>
<feature type="transmembrane region" description="Helical" evidence="11">
    <location>
        <begin position="88"/>
        <end position="108"/>
    </location>
</feature>
<evidence type="ECO:0000256" key="5">
    <source>
        <dbReference type="ARBA" id="ARBA00022825"/>
    </source>
</evidence>
<dbReference type="PANTHER" id="PTHR10381:SF70">
    <property type="entry name" value="ATP-DEPENDENT CLP PROTEASE PROTEOLYTIC SUBUNIT"/>
    <property type="match status" value="1"/>
</dbReference>
<dbReference type="Gene3D" id="3.90.226.10">
    <property type="entry name" value="2-enoyl-CoA Hydratase, Chain A, domain 1"/>
    <property type="match status" value="1"/>
</dbReference>
<evidence type="ECO:0000256" key="10">
    <source>
        <dbReference type="RuleBase" id="RU003567"/>
    </source>
</evidence>
<comment type="caution">
    <text evidence="12">The sequence shown here is derived from an EMBL/GenBank/DDBJ whole genome shotgun (WGS) entry which is preliminary data.</text>
</comment>
<dbReference type="CDD" id="cd07017">
    <property type="entry name" value="S14_ClpP_2"/>
    <property type="match status" value="1"/>
</dbReference>
<dbReference type="InterPro" id="IPR018215">
    <property type="entry name" value="ClpP_Ser_AS"/>
</dbReference>
<dbReference type="EMBL" id="LDIR01000003">
    <property type="protein sequence ID" value="OCL90821.1"/>
    <property type="molecule type" value="Genomic_DNA"/>
</dbReference>
<dbReference type="Pfam" id="PF00574">
    <property type="entry name" value="CLP_protease"/>
    <property type="match status" value="1"/>
</dbReference>
<feature type="active site" evidence="6">
    <location>
        <position position="98"/>
    </location>
</feature>
<feature type="active site" evidence="7">
    <location>
        <position position="121"/>
    </location>
</feature>
<keyword evidence="5 8" id="KW-0720">Serine protease</keyword>
<evidence type="ECO:0000256" key="2">
    <source>
        <dbReference type="ARBA" id="ARBA00022490"/>
    </source>
</evidence>
<evidence type="ECO:0000256" key="9">
    <source>
        <dbReference type="RuleBase" id="RU000550"/>
    </source>
</evidence>
<dbReference type="InterPro" id="IPR001907">
    <property type="entry name" value="ClpP"/>
</dbReference>
<dbReference type="InterPro" id="IPR033135">
    <property type="entry name" value="ClpP_His_AS"/>
</dbReference>
<keyword evidence="11" id="KW-0812">Transmembrane</keyword>
<dbReference type="SUPFAM" id="SSF52096">
    <property type="entry name" value="ClpP/crotonase"/>
    <property type="match status" value="1"/>
</dbReference>
<accession>A0ABX2YB77</accession>
<evidence type="ECO:0000256" key="8">
    <source>
        <dbReference type="RuleBase" id="RU000549"/>
    </source>
</evidence>
<evidence type="ECO:0000313" key="13">
    <source>
        <dbReference type="Proteomes" id="UP000093159"/>
    </source>
</evidence>
<protein>
    <recommendedName>
        <fullName evidence="10">ATP-dependent Clp protease proteolytic subunit</fullName>
        <ecNumber evidence="8">3.4.21.92</ecNumber>
    </recommendedName>
</protein>
<keyword evidence="3 8" id="KW-0645">Protease</keyword>
<organism evidence="12 13">
    <name type="scientific">Arcobacter porcinus</name>
    <dbReference type="NCBI Taxonomy" id="1935204"/>
    <lineage>
        <taxon>Bacteria</taxon>
        <taxon>Pseudomonadati</taxon>
        <taxon>Campylobacterota</taxon>
        <taxon>Epsilonproteobacteria</taxon>
        <taxon>Campylobacterales</taxon>
        <taxon>Arcobacteraceae</taxon>
        <taxon>Arcobacter</taxon>
    </lineage>
</organism>
<feature type="transmembrane region" description="Helical" evidence="11">
    <location>
        <begin position="29"/>
        <end position="50"/>
    </location>
</feature>
<evidence type="ECO:0000256" key="6">
    <source>
        <dbReference type="PROSITE-ProRule" id="PRU10085"/>
    </source>
</evidence>
<keyword evidence="11" id="KW-0472">Membrane</keyword>
<dbReference type="Proteomes" id="UP000093159">
    <property type="component" value="Unassembled WGS sequence"/>
</dbReference>
<dbReference type="EC" id="3.4.21.92" evidence="8"/>
<proteinExistence type="inferred from homology"/>
<keyword evidence="11" id="KW-1133">Transmembrane helix</keyword>
<dbReference type="GO" id="GO:0004252">
    <property type="term" value="F:serine-type endopeptidase activity"/>
    <property type="evidence" value="ECO:0007669"/>
    <property type="project" value="UniProtKB-EC"/>
</dbReference>
<keyword evidence="4 8" id="KW-0378">Hydrolase</keyword>
<evidence type="ECO:0000256" key="4">
    <source>
        <dbReference type="ARBA" id="ARBA00022801"/>
    </source>
</evidence>
<sequence>MSFMPNIIYKKDDKEVVSDLLSKMLDDRVIMLMTPINNISMTSVISQLLYLNVKDNKKPIHLYISSPGGSVLDGYGIIDTMNLIEAPVYTYTIGLAASMGALIFLNGAKRYMLPHSELMLHQPLGGVSGQASDIEITANRIIKMKKDINMMIATKCNLELSLVENFTDRDRYFSAEEAIEYNLADEIINKIELKPKKVQVK</sequence>
<keyword evidence="13" id="KW-1185">Reference proteome</keyword>